<dbReference type="InterPro" id="IPR016947">
    <property type="entry name" value="UCP030140"/>
</dbReference>
<dbReference type="RefSeq" id="WP_075048072.1">
    <property type="nucleotide sequence ID" value="NZ_CP012328.1"/>
</dbReference>
<dbReference type="OrthoDB" id="5506143at2"/>
<gene>
    <name evidence="1" type="ORF">STURON_00223</name>
</gene>
<dbReference type="Pfam" id="PF08761">
    <property type="entry name" value="dUTPase_2"/>
    <property type="match status" value="1"/>
</dbReference>
<proteinExistence type="predicted"/>
<dbReference type="Proteomes" id="UP000067243">
    <property type="component" value="Chromosome"/>
</dbReference>
<evidence type="ECO:0000313" key="1">
    <source>
        <dbReference type="EMBL" id="AKU79469.1"/>
    </source>
</evidence>
<sequence>MLEKDQLLYLSKKQEELDSYIMNSQNLTLNDEIDNMKLVALLVELSEFINECRAFKFWSKKPPSDKSVILEEFVDGLHFIISIGNDIMYNFSNFEYKNNNNKDLNEWSIEVYNMVMNFYNFKSHKNYQIMFNSFLNCLRILNYTTEDVLDSYNLKNATNFKRQDNNY</sequence>
<dbReference type="AlphaFoldDB" id="A0A0K1P5L0"/>
<reference evidence="1 2" key="1">
    <citation type="journal article" date="2015" name="Genome Announc.">
        <title>Complete Genome Sequence of Spiroplasma turonicum Strain Tab4cT, a Parasite of a Horse Fly, Haematopota sp. (Diptera: Tabanidae).</title>
        <authorList>
            <person name="Davis R.E."/>
            <person name="Shao J."/>
            <person name="Zhao Y."/>
            <person name="Gasparich G.E."/>
            <person name="Gaynor B.J."/>
            <person name="Donofrio N."/>
        </authorList>
    </citation>
    <scope>NUCLEOTIDE SEQUENCE [LARGE SCALE GENOMIC DNA]</scope>
    <source>
        <strain evidence="1 2">Tab4c</strain>
    </source>
</reference>
<organism evidence="1 2">
    <name type="scientific">Spiroplasma turonicum</name>
    <dbReference type="NCBI Taxonomy" id="216946"/>
    <lineage>
        <taxon>Bacteria</taxon>
        <taxon>Bacillati</taxon>
        <taxon>Mycoplasmatota</taxon>
        <taxon>Mollicutes</taxon>
        <taxon>Entomoplasmatales</taxon>
        <taxon>Spiroplasmataceae</taxon>
        <taxon>Spiroplasma</taxon>
    </lineage>
</organism>
<protein>
    <submittedName>
        <fullName evidence="1">dUTP diphosphatase</fullName>
    </submittedName>
</protein>
<accession>A0A0K1P5L0</accession>
<dbReference type="PIRSF" id="PIRSF030140">
    <property type="entry name" value="UCP030140"/>
    <property type="match status" value="1"/>
</dbReference>
<keyword evidence="2" id="KW-1185">Reference proteome</keyword>
<evidence type="ECO:0000313" key="2">
    <source>
        <dbReference type="Proteomes" id="UP000067243"/>
    </source>
</evidence>
<dbReference type="STRING" id="216946.STURO_v1c02220"/>
<name>A0A0K1P5L0_9MOLU</name>
<dbReference type="PATRIC" id="fig|216946.3.peg.222"/>
<dbReference type="KEGG" id="stur:STURON_00223"/>
<dbReference type="SUPFAM" id="SSF101386">
    <property type="entry name" value="all-alpha NTP pyrophosphatases"/>
    <property type="match status" value="1"/>
</dbReference>
<dbReference type="InterPro" id="IPR014871">
    <property type="entry name" value="dUTPase/dCTP_pyrophosphatase"/>
</dbReference>
<dbReference type="CDD" id="cd11527">
    <property type="entry name" value="NTP-PPase_dUTPase"/>
    <property type="match status" value="1"/>
</dbReference>
<dbReference type="Gene3D" id="1.10.4010.10">
    <property type="entry name" value="Type II deoxyuridine triphosphatase"/>
    <property type="match status" value="1"/>
</dbReference>
<dbReference type="EMBL" id="CP012328">
    <property type="protein sequence ID" value="AKU79469.1"/>
    <property type="molecule type" value="Genomic_DNA"/>
</dbReference>